<dbReference type="InterPro" id="IPR016186">
    <property type="entry name" value="C-type_lectin-like/link_sf"/>
</dbReference>
<keyword evidence="2" id="KW-0732">Signal</keyword>
<feature type="domain" description="C-type lectin" evidence="3">
    <location>
        <begin position="46"/>
        <end position="165"/>
    </location>
</feature>
<dbReference type="AlphaFoldDB" id="A0A3Q2D9N7"/>
<evidence type="ECO:0000313" key="5">
    <source>
        <dbReference type="Proteomes" id="UP000265020"/>
    </source>
</evidence>
<organism evidence="4 5">
    <name type="scientific">Cyprinodon variegatus</name>
    <name type="common">Sheepshead minnow</name>
    <dbReference type="NCBI Taxonomy" id="28743"/>
    <lineage>
        <taxon>Eukaryota</taxon>
        <taxon>Metazoa</taxon>
        <taxon>Chordata</taxon>
        <taxon>Craniata</taxon>
        <taxon>Vertebrata</taxon>
        <taxon>Euteleostomi</taxon>
        <taxon>Actinopterygii</taxon>
        <taxon>Neopterygii</taxon>
        <taxon>Teleostei</taxon>
        <taxon>Neoteleostei</taxon>
        <taxon>Acanthomorphata</taxon>
        <taxon>Ovalentaria</taxon>
        <taxon>Atherinomorphae</taxon>
        <taxon>Cyprinodontiformes</taxon>
        <taxon>Cyprinodontidae</taxon>
        <taxon>Cyprinodon</taxon>
    </lineage>
</organism>
<dbReference type="Proteomes" id="UP000265020">
    <property type="component" value="Unassembled WGS sequence"/>
</dbReference>
<sequence>MKLLVLCVLVFSEMEWSRADPVPDNGSADEDLVQRSASCPPGWSEYNNNCYNYVPRPMDWASAERTCISMGGHLASIHDMREHQEIQHMIRTASYQTKPTWIGGYNAQQTEPWFWSDGSRFVYTSWCPGEPNNTDGQQHCLQMNHSADKCWDDLYCGSQLPSLCKMKVEAV</sequence>
<dbReference type="PROSITE" id="PS00615">
    <property type="entry name" value="C_TYPE_LECTIN_1"/>
    <property type="match status" value="1"/>
</dbReference>
<evidence type="ECO:0000313" key="4">
    <source>
        <dbReference type="Ensembl" id="ENSCVAP00000015169.1"/>
    </source>
</evidence>
<dbReference type="SUPFAM" id="SSF56436">
    <property type="entry name" value="C-type lectin-like"/>
    <property type="match status" value="1"/>
</dbReference>
<dbReference type="InterPro" id="IPR018378">
    <property type="entry name" value="C-type_lectin_CS"/>
</dbReference>
<dbReference type="Pfam" id="PF00059">
    <property type="entry name" value="Lectin_C"/>
    <property type="match status" value="1"/>
</dbReference>
<name>A0A3Q2D9N7_CYPVA</name>
<evidence type="ECO:0000259" key="3">
    <source>
        <dbReference type="PROSITE" id="PS50041"/>
    </source>
</evidence>
<feature type="signal peptide" evidence="2">
    <location>
        <begin position="1"/>
        <end position="19"/>
    </location>
</feature>
<dbReference type="PROSITE" id="PS50041">
    <property type="entry name" value="C_TYPE_LECTIN_2"/>
    <property type="match status" value="1"/>
</dbReference>
<dbReference type="Ensembl" id="ENSCVAT00000023193.1">
    <property type="protein sequence ID" value="ENSCVAP00000015169.1"/>
    <property type="gene ID" value="ENSCVAG00000017922.1"/>
</dbReference>
<dbReference type="Gene3D" id="3.10.100.10">
    <property type="entry name" value="Mannose-Binding Protein A, subunit A"/>
    <property type="match status" value="1"/>
</dbReference>
<keyword evidence="5" id="KW-1185">Reference proteome</keyword>
<dbReference type="PRINTS" id="PR01504">
    <property type="entry name" value="PNCREATITSAP"/>
</dbReference>
<dbReference type="InterPro" id="IPR050111">
    <property type="entry name" value="C-type_lectin/snaclec_domain"/>
</dbReference>
<dbReference type="SMART" id="SM00034">
    <property type="entry name" value="CLECT"/>
    <property type="match status" value="1"/>
</dbReference>
<dbReference type="GeneTree" id="ENSGT00940000161814"/>
<proteinExistence type="predicted"/>
<dbReference type="InterPro" id="IPR016187">
    <property type="entry name" value="CTDL_fold"/>
</dbReference>
<evidence type="ECO:0000256" key="2">
    <source>
        <dbReference type="SAM" id="SignalP"/>
    </source>
</evidence>
<protein>
    <recommendedName>
        <fullName evidence="3">C-type lectin domain-containing protein</fullName>
    </recommendedName>
</protein>
<dbReference type="PANTHER" id="PTHR22803">
    <property type="entry name" value="MANNOSE, PHOSPHOLIPASE, LECTIN RECEPTOR RELATED"/>
    <property type="match status" value="1"/>
</dbReference>
<reference evidence="4" key="2">
    <citation type="submission" date="2025-09" db="UniProtKB">
        <authorList>
            <consortium name="Ensembl"/>
        </authorList>
    </citation>
    <scope>IDENTIFICATION</scope>
</reference>
<reference evidence="4" key="1">
    <citation type="submission" date="2025-08" db="UniProtKB">
        <authorList>
            <consortium name="Ensembl"/>
        </authorList>
    </citation>
    <scope>IDENTIFICATION</scope>
</reference>
<feature type="chain" id="PRO_5018735149" description="C-type lectin domain-containing protein" evidence="2">
    <location>
        <begin position="20"/>
        <end position="171"/>
    </location>
</feature>
<evidence type="ECO:0000256" key="1">
    <source>
        <dbReference type="ARBA" id="ARBA00023157"/>
    </source>
</evidence>
<dbReference type="OMA" id="CTCARYS"/>
<accession>A0A3Q2D9N7</accession>
<dbReference type="InterPro" id="IPR001304">
    <property type="entry name" value="C-type_lectin-like"/>
</dbReference>
<dbReference type="CDD" id="cd00037">
    <property type="entry name" value="CLECT"/>
    <property type="match status" value="1"/>
</dbReference>
<keyword evidence="1" id="KW-1015">Disulfide bond</keyword>